<reference evidence="2 3" key="1">
    <citation type="journal article" date="2019" name="BMC Genomics">
        <title>Chromosome level assembly and comparative genome analysis confirm lager-brewing yeasts originated from a single hybridization.</title>
        <authorList>
            <person name="Salazar A.N."/>
            <person name="Gorter de Vries A.R."/>
            <person name="van den Broek M."/>
            <person name="Brouwers N."/>
            <person name="de la Torre Cortes P."/>
            <person name="Kuijpers N.G.A."/>
            <person name="Daran J.G."/>
            <person name="Abeel T."/>
        </authorList>
    </citation>
    <scope>NUCLEOTIDE SEQUENCE [LARGE SCALE GENOMIC DNA]</scope>
    <source>
        <strain evidence="2 3">CBS 1483</strain>
    </source>
</reference>
<evidence type="ECO:0000313" key="3">
    <source>
        <dbReference type="Proteomes" id="UP000501346"/>
    </source>
</evidence>
<dbReference type="FunFam" id="3.90.79.10:FF:000019">
    <property type="entry name" value="Thiamin pyrophosphokinase, putative"/>
    <property type="match status" value="1"/>
</dbReference>
<dbReference type="SUPFAM" id="SSF55811">
    <property type="entry name" value="Nudix"/>
    <property type="match status" value="1"/>
</dbReference>
<dbReference type="PANTHER" id="PTHR13622">
    <property type="entry name" value="THIAMIN PYROPHOSPHOKINASE"/>
    <property type="match status" value="1"/>
</dbReference>
<evidence type="ECO:0000259" key="1">
    <source>
        <dbReference type="PROSITE" id="PS51462"/>
    </source>
</evidence>
<dbReference type="GO" id="GO:0044715">
    <property type="term" value="F:8-oxo-dGDP phosphatase activity"/>
    <property type="evidence" value="ECO:0007669"/>
    <property type="project" value="TreeGrafter"/>
</dbReference>
<dbReference type="InterPro" id="IPR031804">
    <property type="entry name" value="DUF4743"/>
</dbReference>
<dbReference type="PROSITE" id="PS51462">
    <property type="entry name" value="NUDIX"/>
    <property type="match status" value="1"/>
</dbReference>
<dbReference type="CDD" id="cd03676">
    <property type="entry name" value="NUDIX_Tnr3_like"/>
    <property type="match status" value="1"/>
</dbReference>
<keyword evidence="3" id="KW-1185">Reference proteome</keyword>
<protein>
    <recommendedName>
        <fullName evidence="1">Nudix hydrolase domain-containing protein</fullName>
    </recommendedName>
</protein>
<accession>A0A6C1EBE9</accession>
<dbReference type="OrthoDB" id="10261522at2759"/>
<dbReference type="AlphaFoldDB" id="A0A6C1EBE9"/>
<evidence type="ECO:0000313" key="2">
    <source>
        <dbReference type="EMBL" id="QID86231.1"/>
    </source>
</evidence>
<sequence>MKVEKSSKGLEVLVRTQEDDLEGFSFLEIMDRVDPLPLDFENYKNFKEGIYYMCTHDGTKIGFVLKFAINEMETVCSEIFEETFQLDESRHELRFKSEDFDHRNNLIDQLARKMYLESSLSGVKGWRNEKYAVWVNKKPYVLVERAVAGVLGIITYGIHINGYVLDPKSKKIQFWVPRRSKTKQTWPLMLDNIIAGGLGYPYGIYETVLKESMEEANLEKSVIEDNIKATGSVSYLYFTGDISVTKFNKESDFIVGEVQYVYDLKLSEDIIPKPNDGEVESFNLFSLQETINALRNKEFKPNCALVMVDFLIRHGYITPENEPNYLELVTRMHRRLPFPTLN</sequence>
<gene>
    <name evidence="2" type="ORF">GRS66_008848</name>
</gene>
<dbReference type="EMBL" id="CP049007">
    <property type="protein sequence ID" value="QID86231.1"/>
    <property type="molecule type" value="Genomic_DNA"/>
</dbReference>
<dbReference type="InterPro" id="IPR015797">
    <property type="entry name" value="NUDIX_hydrolase-like_dom_sf"/>
</dbReference>
<dbReference type="Gene3D" id="3.90.79.10">
    <property type="entry name" value="Nucleoside Triphosphate Pyrophosphohydrolase"/>
    <property type="match status" value="1"/>
</dbReference>
<dbReference type="Proteomes" id="UP000501346">
    <property type="component" value="Chromosome SeX-ScX"/>
</dbReference>
<dbReference type="Pfam" id="PF15916">
    <property type="entry name" value="DUF4743"/>
    <property type="match status" value="1"/>
</dbReference>
<feature type="domain" description="Nudix hydrolase" evidence="1">
    <location>
        <begin position="155"/>
        <end position="309"/>
    </location>
</feature>
<dbReference type="InterPro" id="IPR000086">
    <property type="entry name" value="NUDIX_hydrolase_dom"/>
</dbReference>
<proteinExistence type="predicted"/>
<organism evidence="2 3">
    <name type="scientific">Saccharomyces pastorianus</name>
    <name type="common">Lager yeast</name>
    <name type="synonym">Saccharomyces cerevisiae x Saccharomyces eubayanus</name>
    <dbReference type="NCBI Taxonomy" id="27292"/>
    <lineage>
        <taxon>Eukaryota</taxon>
        <taxon>Fungi</taxon>
        <taxon>Dikarya</taxon>
        <taxon>Ascomycota</taxon>
        <taxon>Saccharomycotina</taxon>
        <taxon>Saccharomycetes</taxon>
        <taxon>Saccharomycetales</taxon>
        <taxon>Saccharomycetaceae</taxon>
        <taxon>Saccharomyces</taxon>
    </lineage>
</organism>
<name>A0A6C1EBE9_SACPS</name>
<dbReference type="PANTHER" id="PTHR13622:SF8">
    <property type="entry name" value="THIAMIN PYROPHOSPHOKINASE 1"/>
    <property type="match status" value="1"/>
</dbReference>